<dbReference type="CDD" id="cd08423">
    <property type="entry name" value="PBP2_LTTR_like_6"/>
    <property type="match status" value="1"/>
</dbReference>
<dbReference type="OrthoDB" id="3673085at2"/>
<dbReference type="InterPro" id="IPR005119">
    <property type="entry name" value="LysR_subst-bd"/>
</dbReference>
<evidence type="ECO:0000256" key="2">
    <source>
        <dbReference type="ARBA" id="ARBA00023015"/>
    </source>
</evidence>
<dbReference type="AlphaFoldDB" id="A0A1H3LKS2"/>
<organism evidence="6 7">
    <name type="scientific">Saccharopolyspora shandongensis</name>
    <dbReference type="NCBI Taxonomy" id="418495"/>
    <lineage>
        <taxon>Bacteria</taxon>
        <taxon>Bacillati</taxon>
        <taxon>Actinomycetota</taxon>
        <taxon>Actinomycetes</taxon>
        <taxon>Pseudonocardiales</taxon>
        <taxon>Pseudonocardiaceae</taxon>
        <taxon>Saccharopolyspora</taxon>
    </lineage>
</organism>
<evidence type="ECO:0000256" key="1">
    <source>
        <dbReference type="ARBA" id="ARBA00009437"/>
    </source>
</evidence>
<dbReference type="InterPro" id="IPR036390">
    <property type="entry name" value="WH_DNA-bd_sf"/>
</dbReference>
<proteinExistence type="inferred from homology"/>
<dbReference type="InterPro" id="IPR036388">
    <property type="entry name" value="WH-like_DNA-bd_sf"/>
</dbReference>
<keyword evidence="4" id="KW-0804">Transcription</keyword>
<dbReference type="Gene3D" id="1.10.10.10">
    <property type="entry name" value="Winged helix-like DNA-binding domain superfamily/Winged helix DNA-binding domain"/>
    <property type="match status" value="1"/>
</dbReference>
<feature type="domain" description="HTH lysR-type" evidence="5">
    <location>
        <begin position="2"/>
        <end position="59"/>
    </location>
</feature>
<dbReference type="Pfam" id="PF03466">
    <property type="entry name" value="LysR_substrate"/>
    <property type="match status" value="1"/>
</dbReference>
<name>A0A1H3LKS2_9PSEU</name>
<dbReference type="SUPFAM" id="SSF46785">
    <property type="entry name" value="Winged helix' DNA-binding domain"/>
    <property type="match status" value="1"/>
</dbReference>
<evidence type="ECO:0000256" key="4">
    <source>
        <dbReference type="ARBA" id="ARBA00023163"/>
    </source>
</evidence>
<keyword evidence="3 6" id="KW-0238">DNA-binding</keyword>
<dbReference type="CDD" id="cd00090">
    <property type="entry name" value="HTH_ARSR"/>
    <property type="match status" value="1"/>
</dbReference>
<dbReference type="SUPFAM" id="SSF53850">
    <property type="entry name" value="Periplasmic binding protein-like II"/>
    <property type="match status" value="1"/>
</dbReference>
<dbReference type="InterPro" id="IPR011991">
    <property type="entry name" value="ArsR-like_HTH"/>
</dbReference>
<evidence type="ECO:0000259" key="5">
    <source>
        <dbReference type="PROSITE" id="PS50931"/>
    </source>
</evidence>
<dbReference type="PANTHER" id="PTHR30346:SF29">
    <property type="entry name" value="LYSR SUBSTRATE-BINDING"/>
    <property type="match status" value="1"/>
</dbReference>
<evidence type="ECO:0000256" key="3">
    <source>
        <dbReference type="ARBA" id="ARBA00023125"/>
    </source>
</evidence>
<dbReference type="Pfam" id="PF00126">
    <property type="entry name" value="HTH_1"/>
    <property type="match status" value="1"/>
</dbReference>
<dbReference type="PRINTS" id="PR00039">
    <property type="entry name" value="HTHLYSR"/>
</dbReference>
<keyword evidence="2" id="KW-0805">Transcription regulation</keyword>
<evidence type="ECO:0000313" key="7">
    <source>
        <dbReference type="Proteomes" id="UP000199529"/>
    </source>
</evidence>
<comment type="similarity">
    <text evidence="1">Belongs to the LysR transcriptional regulatory family.</text>
</comment>
<dbReference type="EMBL" id="FNOK01000031">
    <property type="protein sequence ID" value="SDY64455.1"/>
    <property type="molecule type" value="Genomic_DNA"/>
</dbReference>
<dbReference type="Gene3D" id="3.40.190.10">
    <property type="entry name" value="Periplasmic binding protein-like II"/>
    <property type="match status" value="2"/>
</dbReference>
<evidence type="ECO:0000313" key="6">
    <source>
        <dbReference type="EMBL" id="SDY64455.1"/>
    </source>
</evidence>
<dbReference type="InterPro" id="IPR000847">
    <property type="entry name" value="LysR_HTH_N"/>
</dbReference>
<protein>
    <submittedName>
        <fullName evidence="6">DNA-binding transcriptional regulator, LysR family</fullName>
    </submittedName>
</protein>
<dbReference type="PROSITE" id="PS50931">
    <property type="entry name" value="HTH_LYSR"/>
    <property type="match status" value="1"/>
</dbReference>
<dbReference type="PANTHER" id="PTHR30346">
    <property type="entry name" value="TRANSCRIPTIONAL DUAL REGULATOR HCAR-RELATED"/>
    <property type="match status" value="1"/>
</dbReference>
<reference evidence="7" key="1">
    <citation type="submission" date="2016-10" db="EMBL/GenBank/DDBJ databases">
        <authorList>
            <person name="Varghese N."/>
            <person name="Submissions S."/>
        </authorList>
    </citation>
    <scope>NUCLEOTIDE SEQUENCE [LARGE SCALE GENOMIC DNA]</scope>
    <source>
        <strain evidence="7">CGMCC 4.3530</strain>
    </source>
</reference>
<dbReference type="GO" id="GO:0003700">
    <property type="term" value="F:DNA-binding transcription factor activity"/>
    <property type="evidence" value="ECO:0007669"/>
    <property type="project" value="InterPro"/>
</dbReference>
<gene>
    <name evidence="6" type="ORF">SAMN05216215_103197</name>
</gene>
<dbReference type="STRING" id="418495.SAMN05216215_103197"/>
<keyword evidence="7" id="KW-1185">Reference proteome</keyword>
<dbReference type="GO" id="GO:0003677">
    <property type="term" value="F:DNA binding"/>
    <property type="evidence" value="ECO:0007669"/>
    <property type="project" value="UniProtKB-KW"/>
</dbReference>
<accession>A0A1H3LKS2</accession>
<dbReference type="Proteomes" id="UP000199529">
    <property type="component" value="Unassembled WGS sequence"/>
</dbReference>
<dbReference type="GO" id="GO:0032993">
    <property type="term" value="C:protein-DNA complex"/>
    <property type="evidence" value="ECO:0007669"/>
    <property type="project" value="TreeGrafter"/>
</dbReference>
<dbReference type="RefSeq" id="WP_093271102.1">
    <property type="nucleotide sequence ID" value="NZ_FNOK01000031.1"/>
</dbReference>
<sequence>MLDPSRLLVLLALREQGSVTRAAEQLRRTPPAVSQQLARLENEVGAQLVERHAHGVRLTPLGTRLAEQAERIAAALDDATADAARFRDEHRNRLRLGAFPTAGLALLPETLAALRHRHPGAELSVVDLGPAEGIDRVAAHQLDLALVGEYDEALDVPPGVRLVHLLDDPVHAVLPSDHPLAERAEPRLHDFRDDTWACAPRSLPNRRQLEAAARAEGFSPKVAFEFESYAVAEAVVSAGVAVSFIPRLAIGEAAGTVHRPLASGLHRRIHAAVPTSTRHAPLTDVFQQLLHDICADLGRRM</sequence>